<dbReference type="Proteomes" id="UP001501442">
    <property type="component" value="Unassembled WGS sequence"/>
</dbReference>
<organism evidence="5 6">
    <name type="scientific">Actinoallomurus vinaceus</name>
    <dbReference type="NCBI Taxonomy" id="1080074"/>
    <lineage>
        <taxon>Bacteria</taxon>
        <taxon>Bacillati</taxon>
        <taxon>Actinomycetota</taxon>
        <taxon>Actinomycetes</taxon>
        <taxon>Streptosporangiales</taxon>
        <taxon>Thermomonosporaceae</taxon>
        <taxon>Actinoallomurus</taxon>
    </lineage>
</organism>
<evidence type="ECO:0000256" key="1">
    <source>
        <dbReference type="ARBA" id="ARBA00022676"/>
    </source>
</evidence>
<keyword evidence="2" id="KW-0808">Transferase</keyword>
<comment type="caution">
    <text evidence="5">The sequence shown here is derived from an EMBL/GenBank/DDBJ whole genome shotgun (WGS) entry which is preliminary data.</text>
</comment>
<keyword evidence="6" id="KW-1185">Reference proteome</keyword>
<protein>
    <recommendedName>
        <fullName evidence="4">Glycosyltransferase subfamily 4-like N-terminal domain-containing protein</fullName>
    </recommendedName>
</protein>
<dbReference type="Pfam" id="PF13439">
    <property type="entry name" value="Glyco_transf_4"/>
    <property type="match status" value="1"/>
</dbReference>
<keyword evidence="1" id="KW-0328">Glycosyltransferase</keyword>
<dbReference type="InterPro" id="IPR050194">
    <property type="entry name" value="Glycosyltransferase_grp1"/>
</dbReference>
<evidence type="ECO:0000313" key="5">
    <source>
        <dbReference type="EMBL" id="GAA4629886.1"/>
    </source>
</evidence>
<feature type="region of interest" description="Disordered" evidence="3">
    <location>
        <begin position="185"/>
        <end position="245"/>
    </location>
</feature>
<dbReference type="SUPFAM" id="SSF53756">
    <property type="entry name" value="UDP-Glycosyltransferase/glycogen phosphorylase"/>
    <property type="match status" value="2"/>
</dbReference>
<dbReference type="Pfam" id="PF13692">
    <property type="entry name" value="Glyco_trans_1_4"/>
    <property type="match status" value="1"/>
</dbReference>
<dbReference type="EMBL" id="BAABHK010000007">
    <property type="protein sequence ID" value="GAA4629886.1"/>
    <property type="molecule type" value="Genomic_DNA"/>
</dbReference>
<dbReference type="Gene3D" id="3.40.50.2000">
    <property type="entry name" value="Glycogen Phosphorylase B"/>
    <property type="match status" value="2"/>
</dbReference>
<evidence type="ECO:0000256" key="3">
    <source>
        <dbReference type="SAM" id="MobiDB-lite"/>
    </source>
</evidence>
<evidence type="ECO:0000259" key="4">
    <source>
        <dbReference type="Pfam" id="PF13439"/>
    </source>
</evidence>
<dbReference type="InterPro" id="IPR028098">
    <property type="entry name" value="Glyco_trans_4-like_N"/>
</dbReference>
<dbReference type="PANTHER" id="PTHR45947">
    <property type="entry name" value="SULFOQUINOVOSYL TRANSFERASE SQD2"/>
    <property type="match status" value="1"/>
</dbReference>
<name>A0ABP8UF77_9ACTN</name>
<proteinExistence type="predicted"/>
<dbReference type="PANTHER" id="PTHR45947:SF3">
    <property type="entry name" value="SULFOQUINOVOSYL TRANSFERASE SQD2"/>
    <property type="match status" value="1"/>
</dbReference>
<evidence type="ECO:0000256" key="2">
    <source>
        <dbReference type="ARBA" id="ARBA00022679"/>
    </source>
</evidence>
<gene>
    <name evidence="5" type="ORF">GCM10023196_053040</name>
</gene>
<accession>A0ABP8UF77</accession>
<dbReference type="RefSeq" id="WP_345433778.1">
    <property type="nucleotide sequence ID" value="NZ_BAABHK010000007.1"/>
</dbReference>
<sequence length="475" mass="50308">MQVANFYTPTSGGLRIALDELGRGYRQAGHERVLIVPGPAESVEQTPAGQRITVRGLSLPGLGDYRILTGRRRVLRLLDATPPDVLEVSDKISLGWLARWSRRRGVPLVLFSHERLDAILLPRVPRWFPLRATANTVNRRLSRLVDRVVVTSAFSAAEFERIGAPNVRRIPLGVDLATFRPEPAVPPRSAAAADRLEPGVSPCSVTATDRPEPEAPPRSAIATDLYGDRPGPEVPPRSAAAADRLEPGVSPCSVTATDRPGPEVPPCSVTAADRPESGVPPCSAAATDPYGDRPVRLVTVTRLSREKRPEVAIDALAALRDQGVDAALVVVGDGPHRKRLRRRARGLPVTFLGHLSDRQAVAGLVAAADVALFPSPAETFGLATLEALACGTPVVVPPEGAARELLDGPGSGAVSDGTSSGMADAVRGLLSIPADRRRAAARAAAERYPWAETVAGLLRGYEVIGRASAEVSPSR</sequence>
<evidence type="ECO:0000313" key="6">
    <source>
        <dbReference type="Proteomes" id="UP001501442"/>
    </source>
</evidence>
<reference evidence="6" key="1">
    <citation type="journal article" date="2019" name="Int. J. Syst. Evol. Microbiol.">
        <title>The Global Catalogue of Microorganisms (GCM) 10K type strain sequencing project: providing services to taxonomists for standard genome sequencing and annotation.</title>
        <authorList>
            <consortium name="The Broad Institute Genomics Platform"/>
            <consortium name="The Broad Institute Genome Sequencing Center for Infectious Disease"/>
            <person name="Wu L."/>
            <person name="Ma J."/>
        </authorList>
    </citation>
    <scope>NUCLEOTIDE SEQUENCE [LARGE SCALE GENOMIC DNA]</scope>
    <source>
        <strain evidence="6">JCM 17939</strain>
    </source>
</reference>
<feature type="domain" description="Glycosyltransferase subfamily 4-like N-terminal" evidence="4">
    <location>
        <begin position="12"/>
        <end position="177"/>
    </location>
</feature>